<evidence type="ECO:0000259" key="1">
    <source>
        <dbReference type="Pfam" id="PF04965"/>
    </source>
</evidence>
<reference evidence="2 3" key="1">
    <citation type="submission" date="2021-12" db="EMBL/GenBank/DDBJ databases">
        <title>Genome sequencing of bacteria with rrn-lacking chromosome and rrn-plasmid.</title>
        <authorList>
            <person name="Anda M."/>
            <person name="Iwasaki W."/>
        </authorList>
    </citation>
    <scope>NUCLEOTIDE SEQUENCE [LARGE SCALE GENOMIC DNA]</scope>
    <source>
        <strain evidence="2 3">DSM 100852</strain>
    </source>
</reference>
<proteinExistence type="predicted"/>
<organism evidence="2 3">
    <name type="scientific">Fulvitalea axinellae</name>
    <dbReference type="NCBI Taxonomy" id="1182444"/>
    <lineage>
        <taxon>Bacteria</taxon>
        <taxon>Pseudomonadati</taxon>
        <taxon>Bacteroidota</taxon>
        <taxon>Cytophagia</taxon>
        <taxon>Cytophagales</taxon>
        <taxon>Persicobacteraceae</taxon>
        <taxon>Fulvitalea</taxon>
    </lineage>
</organism>
<dbReference type="EMBL" id="AP025314">
    <property type="protein sequence ID" value="BDD09411.1"/>
    <property type="molecule type" value="Genomic_DNA"/>
</dbReference>
<gene>
    <name evidence="2" type="ORF">FUAX_18430</name>
</gene>
<dbReference type="InterPro" id="IPR007048">
    <property type="entry name" value="IraD/Gp25-like"/>
</dbReference>
<evidence type="ECO:0000313" key="3">
    <source>
        <dbReference type="Proteomes" id="UP001348817"/>
    </source>
</evidence>
<evidence type="ECO:0000313" key="2">
    <source>
        <dbReference type="EMBL" id="BDD09411.1"/>
    </source>
</evidence>
<dbReference type="SUPFAM" id="SSF160719">
    <property type="entry name" value="gpW/gp25-like"/>
    <property type="match status" value="1"/>
</dbReference>
<dbReference type="AlphaFoldDB" id="A0AAU9CB64"/>
<sequence length="136" mass="15785">MKDEAFLGKGWGFPPRFDAVNRGAVMVDKREDIEESIGILLNTYPGERVMNPEYGCKLFRYVNEVISESLFTEIRETVRWAIIDFEPRVLVVDISLDYDPSDAVGLIRINILYEIKETNTRHNMVYPYYLLEGSNL</sequence>
<name>A0AAU9CB64_9BACT</name>
<protein>
    <recommendedName>
        <fullName evidence="1">IraD/Gp25-like domain-containing protein</fullName>
    </recommendedName>
</protein>
<dbReference type="Pfam" id="PF04965">
    <property type="entry name" value="GPW_gp25"/>
    <property type="match status" value="1"/>
</dbReference>
<dbReference type="Gene3D" id="3.10.450.40">
    <property type="match status" value="1"/>
</dbReference>
<dbReference type="RefSeq" id="WP_338394679.1">
    <property type="nucleotide sequence ID" value="NZ_AP025314.1"/>
</dbReference>
<feature type="domain" description="IraD/Gp25-like" evidence="1">
    <location>
        <begin position="28"/>
        <end position="119"/>
    </location>
</feature>
<dbReference type="Proteomes" id="UP001348817">
    <property type="component" value="Chromosome"/>
</dbReference>
<accession>A0AAU9CB64</accession>
<dbReference type="KEGG" id="fax:FUAX_18430"/>
<keyword evidence="3" id="KW-1185">Reference proteome</keyword>